<dbReference type="FunFam" id="2.60.40.10:FF:000547">
    <property type="entry name" value="Titin a"/>
    <property type="match status" value="1"/>
</dbReference>
<dbReference type="GO" id="GO:0048738">
    <property type="term" value="P:cardiac muscle tissue development"/>
    <property type="evidence" value="ECO:0007669"/>
    <property type="project" value="TreeGrafter"/>
</dbReference>
<dbReference type="Proteomes" id="UP000694423">
    <property type="component" value="Unplaced"/>
</dbReference>
<dbReference type="InterPro" id="IPR003599">
    <property type="entry name" value="Ig_sub"/>
</dbReference>
<evidence type="ECO:0000313" key="6">
    <source>
        <dbReference type="Proteomes" id="UP000694423"/>
    </source>
</evidence>
<feature type="domain" description="Fibronectin type-III" evidence="4">
    <location>
        <begin position="1512"/>
        <end position="1606"/>
    </location>
</feature>
<evidence type="ECO:0000256" key="1">
    <source>
        <dbReference type="ARBA" id="ARBA00022737"/>
    </source>
</evidence>
<dbReference type="InterPro" id="IPR036116">
    <property type="entry name" value="FN3_sf"/>
</dbReference>
<dbReference type="PROSITE" id="PS50853">
    <property type="entry name" value="FN3"/>
    <property type="match status" value="11"/>
</dbReference>
<evidence type="ECO:0000259" key="4">
    <source>
        <dbReference type="PROSITE" id="PS50853"/>
    </source>
</evidence>
<dbReference type="Gene3D" id="2.60.40.10">
    <property type="entry name" value="Immunoglobulins"/>
    <property type="match status" value="17"/>
</dbReference>
<dbReference type="CDD" id="cd05748">
    <property type="entry name" value="Ig_Titin_like"/>
    <property type="match status" value="4"/>
</dbReference>
<feature type="domain" description="Fibronectin type-III" evidence="4">
    <location>
        <begin position="1"/>
        <end position="58"/>
    </location>
</feature>
<dbReference type="FunFam" id="2.60.40.10:FF:000011">
    <property type="entry name" value="Titin b"/>
    <property type="match status" value="2"/>
</dbReference>
<dbReference type="InterPro" id="IPR003598">
    <property type="entry name" value="Ig_sub2"/>
</dbReference>
<feature type="domain" description="Fibronectin type-III" evidence="4">
    <location>
        <begin position="754"/>
        <end position="850"/>
    </location>
</feature>
<protein>
    <recommendedName>
        <fullName evidence="7">TITIN protein</fullName>
    </recommendedName>
</protein>
<feature type="domain" description="Ig-like" evidence="3">
    <location>
        <begin position="1148"/>
        <end position="1239"/>
    </location>
</feature>
<proteinExistence type="predicted"/>
<dbReference type="SMART" id="SM00408">
    <property type="entry name" value="IGc2"/>
    <property type="match status" value="5"/>
</dbReference>
<feature type="domain" description="Fibronectin type-III" evidence="4">
    <location>
        <begin position="257"/>
        <end position="351"/>
    </location>
</feature>
<keyword evidence="6" id="KW-1185">Reference proteome</keyword>
<evidence type="ECO:0000313" key="5">
    <source>
        <dbReference type="Ensembl" id="ENSDNVP00000024877.1"/>
    </source>
</evidence>
<reference evidence="5" key="2">
    <citation type="submission" date="2025-09" db="UniProtKB">
        <authorList>
            <consortium name="Ensembl"/>
        </authorList>
    </citation>
    <scope>IDENTIFICATION</scope>
</reference>
<dbReference type="InterPro" id="IPR036179">
    <property type="entry name" value="Ig-like_dom_sf"/>
</dbReference>
<keyword evidence="2" id="KW-0393">Immunoglobulin domain</keyword>
<dbReference type="GO" id="GO:0045214">
    <property type="term" value="P:sarcomere organization"/>
    <property type="evidence" value="ECO:0007669"/>
    <property type="project" value="TreeGrafter"/>
</dbReference>
<dbReference type="GO" id="GO:0031430">
    <property type="term" value="C:M band"/>
    <property type="evidence" value="ECO:0007669"/>
    <property type="project" value="TreeGrafter"/>
</dbReference>
<dbReference type="Pfam" id="PF07679">
    <property type="entry name" value="I-set"/>
    <property type="match status" value="6"/>
</dbReference>
<sequence length="1609" mass="177589">MQSKGSEKWSTCATVKVTEATITGLIQGEEYTFRVSAQNEKGISDPRQLGIPVVAKDLVIPPAFKLLFTTFSVLAGEDLKVDVPFVGRPKPAVFWHKDNVALKQTTRVNAESSENNTLLTIKEACKEDVGAYLVKLTNSAGEATETLNIVVLDKPGPPTGPVKVDEVTADSVTISWEPPKYDGGSSINNYIVEKRDTSTTSWQIVSATVARTTIKACRLKTGCEYQFRIAAENRYGKSTYLTSEPIIAQYPYKVPGPPGTPFVTTVSKDSMVVQWNEPVNDGGSKIIGYHLERKERNSILWSKLNKTPIPDTKFKTSGLEEGLEYEFRVYAENIVGIGKASRASECYTAHDPCDPPGRPEPIIVTRSSVTLQWKKPVYDGGSKITGYVVEKKELPDGRWMKASFTNVIDTQFEVTGLVENQRYEFRVIARNAAGVFSEPSESSGAITARDEVEPPQISMDPKYKETIIVHAGESFRLDADVHGKPIPSIQWLKGDRELTNTARMEIRSTDFATSLSVKEAIRVDSGQYVLLAKNVAGEKKVPVNVKVLDRPGPPEGPVEITGITAEKCMLAWKPPLQDGGSDISHYVVEKRETSRLVWTVVDSNVQTLNCKVTKLLEGNEYVFRIMAVNKYGVGEPLESEPVLAENPFVVPLPPKAPEVTAITKDSMIVVWERPASDGGSEILGYVLEKRDKEGIRWTRCNKRLISELRYRVTGLIENHDYEYRVSAENAAGLSEPSPPSTYYKACDPIYKPGPPNNPKIVDVTRSSVFLSWGKPIYDGGAEIQGYIVEKCDVSDGEWAICTPPTGIKTTHMEVEKLVEKHEYKFRICAVNRAGVGEHADVPGSVIVEEKMEPPDLDLDMELRKIVNVRAGGSLRLFVPIRGRPTPEVKWGKMDGEIRESAIIDITSSFTSLVLDNVNRFDTGKYTLTLENSSGTKSAFVSVRVLDTPRPPGTPFVTTVTKDSMVVQWHEPINDGGSRVLGYHLERKEKNSILWTKVNKTIIQDTSFKTTNLEEGIEYEYRVSAENIVGVGKTSKVSECYVARDPCDPPGRPEPIIIKRSSITLQWTKPEYDGGSKITGYIVEKRDLPDGRWMKASFTNIIETQFTVTGLTEDQRYEFRVIAKNAAGAISKPSDSTGPITARDEVELPRISMDPKYKDTIVVNAGETFRLEADVHGKPLPTIKWYKGDKELEETARCEIKNTDFSALMIVKDAIRVDGGQYILEASNVAGTKTVPVNVKVLDRPGPPQGPVQVTGVTAEKCSLAWAPPLHDGGSDISHYIVEKRETSRLAWTVVASETKACNAVVSGLSSGQEYQFHVIAYNEKGKSDPRALGVPVIAKDLTIEPSFKLMFNTYSVQAGEDLKVEVPFIGRPKPTITWTKDDQPLKQTTRLHIQDTSASTILHIKESNKDDFGKYTVTASNTAGTATEHLRSNLKVEIPVSGKPLPKVTLSRDGVPLKPTMRFHTETTAESLIINLKESVAADAGRYDITAANSSGTTKSFINIVVLDRPGPPVGPVVLSDITEESVTLKWQPPAYDGGSQVTNYIVLKRETSTAAWSEVSATVARTVIKVMKLTTGEEYQFRIKAENRFGISDHIDSLCVVVKLPYSK</sequence>
<evidence type="ECO:0000259" key="3">
    <source>
        <dbReference type="PROSITE" id="PS50835"/>
    </source>
</evidence>
<reference evidence="5" key="1">
    <citation type="submission" date="2025-08" db="UniProtKB">
        <authorList>
            <consortium name="Ensembl"/>
        </authorList>
    </citation>
    <scope>IDENTIFICATION</scope>
</reference>
<dbReference type="GO" id="GO:0008307">
    <property type="term" value="F:structural constituent of muscle"/>
    <property type="evidence" value="ECO:0007669"/>
    <property type="project" value="TreeGrafter"/>
</dbReference>
<feature type="domain" description="Ig-like" evidence="3">
    <location>
        <begin position="62"/>
        <end position="150"/>
    </location>
</feature>
<feature type="domain" description="Ig-like" evidence="3">
    <location>
        <begin position="1345"/>
        <end position="1435"/>
    </location>
</feature>
<keyword evidence="1" id="KW-0677">Repeat</keyword>
<dbReference type="SUPFAM" id="SSF48726">
    <property type="entry name" value="Immunoglobulin"/>
    <property type="match status" value="6"/>
</dbReference>
<dbReference type="PANTHER" id="PTHR14340">
    <property type="entry name" value="MICROFIBRIL-ASSOCIATED GLYCOPROTEIN 3"/>
    <property type="match status" value="1"/>
</dbReference>
<dbReference type="InterPro" id="IPR003961">
    <property type="entry name" value="FN3_dom"/>
</dbReference>
<feature type="domain" description="Fibronectin type-III" evidence="4">
    <location>
        <begin position="553"/>
        <end position="647"/>
    </location>
</feature>
<feature type="domain" description="Fibronectin type-III" evidence="4">
    <location>
        <begin position="1048"/>
        <end position="1144"/>
    </location>
</feature>
<dbReference type="PROSITE" id="PS50835">
    <property type="entry name" value="IG_LIKE"/>
    <property type="match status" value="5"/>
</dbReference>
<accession>A0A8C4KIP6</accession>
<name>A0A8C4KIP6_DRONO</name>
<dbReference type="CDD" id="cd00063">
    <property type="entry name" value="FN3"/>
    <property type="match status" value="11"/>
</dbReference>
<feature type="domain" description="Fibronectin type-III" evidence="4">
    <location>
        <begin position="355"/>
        <end position="450"/>
    </location>
</feature>
<dbReference type="InterPro" id="IPR007110">
    <property type="entry name" value="Ig-like_dom"/>
</dbReference>
<dbReference type="PANTHER" id="PTHR14340:SF13">
    <property type="entry name" value="TITIN"/>
    <property type="match status" value="1"/>
</dbReference>
<dbReference type="Ensembl" id="ENSDNVT00000030099.1">
    <property type="protein sequence ID" value="ENSDNVP00000024877.1"/>
    <property type="gene ID" value="ENSDNVG00000017274.1"/>
</dbReference>
<feature type="domain" description="Ig-like" evidence="3">
    <location>
        <begin position="854"/>
        <end position="941"/>
    </location>
</feature>
<feature type="domain" description="Fibronectin type-III" evidence="4">
    <location>
        <begin position="653"/>
        <end position="748"/>
    </location>
</feature>
<dbReference type="SMART" id="SM00060">
    <property type="entry name" value="FN3"/>
    <property type="match status" value="10"/>
</dbReference>
<organism evidence="5 6">
    <name type="scientific">Dromaius novaehollandiae</name>
    <name type="common">Emu</name>
    <dbReference type="NCBI Taxonomy" id="8790"/>
    <lineage>
        <taxon>Eukaryota</taxon>
        <taxon>Metazoa</taxon>
        <taxon>Chordata</taxon>
        <taxon>Craniata</taxon>
        <taxon>Vertebrata</taxon>
        <taxon>Euteleostomi</taxon>
        <taxon>Archelosauria</taxon>
        <taxon>Archosauria</taxon>
        <taxon>Dinosauria</taxon>
        <taxon>Saurischia</taxon>
        <taxon>Theropoda</taxon>
        <taxon>Coelurosauria</taxon>
        <taxon>Aves</taxon>
        <taxon>Palaeognathae</taxon>
        <taxon>Casuariiformes</taxon>
        <taxon>Dromaiidae</taxon>
        <taxon>Dromaius</taxon>
    </lineage>
</organism>
<dbReference type="InterPro" id="IPR013098">
    <property type="entry name" value="Ig_I-set"/>
</dbReference>
<evidence type="ECO:0000256" key="2">
    <source>
        <dbReference type="ARBA" id="ARBA00023319"/>
    </source>
</evidence>
<feature type="domain" description="Fibronectin type-III" evidence="4">
    <location>
        <begin position="950"/>
        <end position="1044"/>
    </location>
</feature>
<dbReference type="SUPFAM" id="SSF49265">
    <property type="entry name" value="Fibronectin type III"/>
    <property type="match status" value="6"/>
</dbReference>
<dbReference type="FunFam" id="2.60.40.10:FF:000003">
    <property type="entry name" value="Titin isoform E"/>
    <property type="match status" value="2"/>
</dbReference>
<dbReference type="Pfam" id="PF00041">
    <property type="entry name" value="fn3"/>
    <property type="match status" value="10"/>
</dbReference>
<dbReference type="FunFam" id="2.60.40.10:FF:000031">
    <property type="entry name" value="Myosin-binding protein C, slow type"/>
    <property type="match status" value="3"/>
</dbReference>
<dbReference type="FunFam" id="2.60.40.10:FF:000034">
    <property type="entry name" value="Titin isoform A"/>
    <property type="match status" value="3"/>
</dbReference>
<feature type="domain" description="Fibronectin type-III" evidence="4">
    <location>
        <begin position="157"/>
        <end position="251"/>
    </location>
</feature>
<evidence type="ECO:0008006" key="7">
    <source>
        <dbReference type="Google" id="ProtNLM"/>
    </source>
</evidence>
<dbReference type="SMART" id="SM00409">
    <property type="entry name" value="IG"/>
    <property type="match status" value="5"/>
</dbReference>
<feature type="domain" description="Ig-like" evidence="3">
    <location>
        <begin position="455"/>
        <end position="542"/>
    </location>
</feature>
<feature type="domain" description="Fibronectin type-III" evidence="4">
    <location>
        <begin position="1246"/>
        <end position="1341"/>
    </location>
</feature>
<dbReference type="FunFam" id="2.60.40.10:FF:000012">
    <property type="entry name" value="titin isoform X1"/>
    <property type="match status" value="2"/>
</dbReference>
<dbReference type="InterPro" id="IPR013783">
    <property type="entry name" value="Ig-like_fold"/>
</dbReference>
<dbReference type="PRINTS" id="PR00014">
    <property type="entry name" value="FNTYPEIII"/>
</dbReference>
<dbReference type="FunFam" id="2.60.40.10:FF:000002">
    <property type="entry name" value="Titin a"/>
    <property type="match status" value="3"/>
</dbReference>